<dbReference type="AlphaFoldDB" id="A0A251YD29"/>
<evidence type="ECO:0000259" key="10">
    <source>
        <dbReference type="PROSITE" id="PS50943"/>
    </source>
</evidence>
<gene>
    <name evidence="11" type="ORF">BFL34_00222</name>
</gene>
<keyword evidence="4" id="KW-0548">Nucleotidyltransferase</keyword>
<keyword evidence="5" id="KW-0479">Metal-binding</keyword>
<evidence type="ECO:0000256" key="1">
    <source>
        <dbReference type="ARBA" id="ARBA00001946"/>
    </source>
</evidence>
<dbReference type="Pfam" id="PF01909">
    <property type="entry name" value="NTP_transf_2"/>
    <property type="match status" value="1"/>
</dbReference>
<evidence type="ECO:0000256" key="9">
    <source>
        <dbReference type="ARBA" id="ARBA00038276"/>
    </source>
</evidence>
<dbReference type="PANTHER" id="PTHR33571">
    <property type="entry name" value="SSL8005 PROTEIN"/>
    <property type="match status" value="1"/>
</dbReference>
<dbReference type="Pfam" id="PF13560">
    <property type="entry name" value="HTH_31"/>
    <property type="match status" value="1"/>
</dbReference>
<dbReference type="GO" id="GO:0003677">
    <property type="term" value="F:DNA binding"/>
    <property type="evidence" value="ECO:0007669"/>
    <property type="project" value="InterPro"/>
</dbReference>
<accession>A0A251YD29</accession>
<comment type="similarity">
    <text evidence="9">Belongs to the MntA antitoxin family.</text>
</comment>
<protein>
    <submittedName>
        <fullName evidence="11">Helix-turn-helix protein</fullName>
    </submittedName>
</protein>
<dbReference type="InterPro" id="IPR043519">
    <property type="entry name" value="NT_sf"/>
</dbReference>
<dbReference type="Proteomes" id="UP000194837">
    <property type="component" value="Unassembled WGS sequence"/>
</dbReference>
<feature type="domain" description="HTH cro/C1-type" evidence="10">
    <location>
        <begin position="10"/>
        <end position="65"/>
    </location>
</feature>
<comment type="cofactor">
    <cofactor evidence="1">
        <name>Mg(2+)</name>
        <dbReference type="ChEBI" id="CHEBI:18420"/>
    </cofactor>
</comment>
<keyword evidence="8" id="KW-0460">Magnesium</keyword>
<dbReference type="InterPro" id="IPR052038">
    <property type="entry name" value="Type-VII_TA_antitoxin"/>
</dbReference>
<dbReference type="SUPFAM" id="SSF47413">
    <property type="entry name" value="lambda repressor-like DNA-binding domains"/>
    <property type="match status" value="1"/>
</dbReference>
<sequence length="153" mass="16371">MSDASIGEELRRLRHEAALSQRELAALTGVPQPNIAAYESGRRQPSADTLSRLGATLRIPSMERLRASREPILEAAARRRVSDVRVFGSVARGDATPGSDVDLLVHPAPDASLFDLAGFMAEIAELLGIDVDVVSDRGTGPTMDRIRAEAVAL</sequence>
<name>A0A251YD29_9MICO</name>
<keyword evidence="6" id="KW-0547">Nucleotide-binding</keyword>
<evidence type="ECO:0000256" key="3">
    <source>
        <dbReference type="ARBA" id="ARBA00022679"/>
    </source>
</evidence>
<dbReference type="Gene3D" id="1.10.260.40">
    <property type="entry name" value="lambda repressor-like DNA-binding domains"/>
    <property type="match status" value="1"/>
</dbReference>
<organism evidence="11 12">
    <name type="scientific">Clavibacter michiganensis</name>
    <dbReference type="NCBI Taxonomy" id="28447"/>
    <lineage>
        <taxon>Bacteria</taxon>
        <taxon>Bacillati</taxon>
        <taxon>Actinomycetota</taxon>
        <taxon>Actinomycetes</taxon>
        <taxon>Micrococcales</taxon>
        <taxon>Microbacteriaceae</taxon>
        <taxon>Clavibacter</taxon>
    </lineage>
</organism>
<keyword evidence="3" id="KW-0808">Transferase</keyword>
<proteinExistence type="inferred from homology"/>
<keyword evidence="7" id="KW-0067">ATP-binding</keyword>
<evidence type="ECO:0000313" key="11">
    <source>
        <dbReference type="EMBL" id="OUE22180.1"/>
    </source>
</evidence>
<evidence type="ECO:0000256" key="7">
    <source>
        <dbReference type="ARBA" id="ARBA00022840"/>
    </source>
</evidence>
<dbReference type="GO" id="GO:0005524">
    <property type="term" value="F:ATP binding"/>
    <property type="evidence" value="ECO:0007669"/>
    <property type="project" value="UniProtKB-KW"/>
</dbReference>
<evidence type="ECO:0000256" key="2">
    <source>
        <dbReference type="ARBA" id="ARBA00022649"/>
    </source>
</evidence>
<dbReference type="PROSITE" id="PS50943">
    <property type="entry name" value="HTH_CROC1"/>
    <property type="match status" value="1"/>
</dbReference>
<evidence type="ECO:0000256" key="5">
    <source>
        <dbReference type="ARBA" id="ARBA00022723"/>
    </source>
</evidence>
<dbReference type="InterPro" id="IPR002934">
    <property type="entry name" value="Polymerase_NTP_transf_dom"/>
</dbReference>
<evidence type="ECO:0000256" key="8">
    <source>
        <dbReference type="ARBA" id="ARBA00022842"/>
    </source>
</evidence>
<dbReference type="InterPro" id="IPR001387">
    <property type="entry name" value="Cro/C1-type_HTH"/>
</dbReference>
<dbReference type="CDD" id="cd00093">
    <property type="entry name" value="HTH_XRE"/>
    <property type="match status" value="1"/>
</dbReference>
<evidence type="ECO:0000313" key="12">
    <source>
        <dbReference type="Proteomes" id="UP000194837"/>
    </source>
</evidence>
<keyword evidence="2" id="KW-1277">Toxin-antitoxin system</keyword>
<dbReference type="SMART" id="SM00530">
    <property type="entry name" value="HTH_XRE"/>
    <property type="match status" value="1"/>
</dbReference>
<dbReference type="GO" id="GO:0046872">
    <property type="term" value="F:metal ion binding"/>
    <property type="evidence" value="ECO:0007669"/>
    <property type="project" value="UniProtKB-KW"/>
</dbReference>
<dbReference type="GO" id="GO:0016779">
    <property type="term" value="F:nucleotidyltransferase activity"/>
    <property type="evidence" value="ECO:0007669"/>
    <property type="project" value="UniProtKB-KW"/>
</dbReference>
<dbReference type="PANTHER" id="PTHR33571:SF12">
    <property type="entry name" value="BSL3053 PROTEIN"/>
    <property type="match status" value="1"/>
</dbReference>
<dbReference type="EMBL" id="MDJW01000004">
    <property type="protein sequence ID" value="OUE22180.1"/>
    <property type="molecule type" value="Genomic_DNA"/>
</dbReference>
<dbReference type="Gene3D" id="3.30.460.10">
    <property type="entry name" value="Beta Polymerase, domain 2"/>
    <property type="match status" value="1"/>
</dbReference>
<dbReference type="SUPFAM" id="SSF81301">
    <property type="entry name" value="Nucleotidyltransferase"/>
    <property type="match status" value="1"/>
</dbReference>
<evidence type="ECO:0000256" key="4">
    <source>
        <dbReference type="ARBA" id="ARBA00022695"/>
    </source>
</evidence>
<dbReference type="CDD" id="cd05403">
    <property type="entry name" value="NT_KNTase_like"/>
    <property type="match status" value="1"/>
</dbReference>
<evidence type="ECO:0000256" key="6">
    <source>
        <dbReference type="ARBA" id="ARBA00022741"/>
    </source>
</evidence>
<dbReference type="InterPro" id="IPR010982">
    <property type="entry name" value="Lambda_DNA-bd_dom_sf"/>
</dbReference>
<dbReference type="RefSeq" id="WP_086520171.1">
    <property type="nucleotide sequence ID" value="NZ_MDJW01000004.1"/>
</dbReference>
<reference evidence="11 12" key="1">
    <citation type="submission" date="2016-08" db="EMBL/GenBank/DDBJ databases">
        <title>Genome sequence of Clavibacter michiganensis spp strain CFBP7494.</title>
        <authorList>
            <person name="Thapa S.P."/>
            <person name="Coaker G."/>
            <person name="Jacques M.-A."/>
        </authorList>
    </citation>
    <scope>NUCLEOTIDE SEQUENCE [LARGE SCALE GENOMIC DNA]</scope>
    <source>
        <strain evidence="11">CFBP7494</strain>
    </source>
</reference>
<comment type="caution">
    <text evidence="11">The sequence shown here is derived from an EMBL/GenBank/DDBJ whole genome shotgun (WGS) entry which is preliminary data.</text>
</comment>